<accession>A0ACB7NZG0</accession>
<dbReference type="EMBL" id="JAGIZQ010000006">
    <property type="protein sequence ID" value="KAH6623652.1"/>
    <property type="molecule type" value="Genomic_DNA"/>
</dbReference>
<protein>
    <submittedName>
        <fullName evidence="1">Uncharacterized protein</fullName>
    </submittedName>
</protein>
<dbReference type="Proteomes" id="UP000724584">
    <property type="component" value="Unassembled WGS sequence"/>
</dbReference>
<name>A0ACB7NZG0_9PEZI</name>
<evidence type="ECO:0000313" key="2">
    <source>
        <dbReference type="Proteomes" id="UP000724584"/>
    </source>
</evidence>
<keyword evidence="2" id="KW-1185">Reference proteome</keyword>
<organism evidence="1 2">
    <name type="scientific">Chaetomium tenue</name>
    <dbReference type="NCBI Taxonomy" id="1854479"/>
    <lineage>
        <taxon>Eukaryota</taxon>
        <taxon>Fungi</taxon>
        <taxon>Dikarya</taxon>
        <taxon>Ascomycota</taxon>
        <taxon>Pezizomycotina</taxon>
        <taxon>Sordariomycetes</taxon>
        <taxon>Sordariomycetidae</taxon>
        <taxon>Sordariales</taxon>
        <taxon>Chaetomiaceae</taxon>
        <taxon>Chaetomium</taxon>
    </lineage>
</organism>
<reference evidence="1 2" key="1">
    <citation type="journal article" date="2021" name="Nat. Commun.">
        <title>Genetic determinants of endophytism in the Arabidopsis root mycobiome.</title>
        <authorList>
            <person name="Mesny F."/>
            <person name="Miyauchi S."/>
            <person name="Thiergart T."/>
            <person name="Pickel B."/>
            <person name="Atanasova L."/>
            <person name="Karlsson M."/>
            <person name="Huettel B."/>
            <person name="Barry K.W."/>
            <person name="Haridas S."/>
            <person name="Chen C."/>
            <person name="Bauer D."/>
            <person name="Andreopoulos W."/>
            <person name="Pangilinan J."/>
            <person name="LaButti K."/>
            <person name="Riley R."/>
            <person name="Lipzen A."/>
            <person name="Clum A."/>
            <person name="Drula E."/>
            <person name="Henrissat B."/>
            <person name="Kohler A."/>
            <person name="Grigoriev I.V."/>
            <person name="Martin F.M."/>
            <person name="Hacquard S."/>
        </authorList>
    </citation>
    <scope>NUCLEOTIDE SEQUENCE [LARGE SCALE GENOMIC DNA]</scope>
    <source>
        <strain evidence="1 2">MPI-SDFR-AT-0079</strain>
    </source>
</reference>
<comment type="caution">
    <text evidence="1">The sequence shown here is derived from an EMBL/GenBank/DDBJ whole genome shotgun (WGS) entry which is preliminary data.</text>
</comment>
<evidence type="ECO:0000313" key="1">
    <source>
        <dbReference type="EMBL" id="KAH6623652.1"/>
    </source>
</evidence>
<sequence>MGIIKKVALTTLGLGTGALGYLGASTSIVSPIPEDDPLWRSKSYAKYNAHRNPSTQDVCIKRIPLTKIKPELLEREGDLALEFCRGVWAGLGYRFQRAYLARKYHGPATASQLWTVNQLARSAYEPGTQLTDHFEVVEKTPSAVVVRCGDSPRNPSPRDSDGLFSIGAAVDRERGEVVLKLTSCLFISNNKVEGIQGPMPGWMEMLHRWYARLWMETGSWRKRGMNPQASGVLCGRTQQNSDIPENTSTQCEYRFVNCSVSFPRLCLPQPTAQVSFSTSPIHTMPSISGHNLLIIGGSAGIGAAVAKLAAADGVNIAIASSNPDRVEKAIKTIKDALPMKTVNISGFVCDVSPSNIEDRLEKLLTDVTAALDKPIKGLAILAGWATALTGFARSLAVEIAPIRVNLVSPGSTNTDHHGPPEVRIPKMAAVAKASLLGKVGTAEDVAEAYIYLMKDSNCTGSTISTEGGSLLQ</sequence>
<proteinExistence type="predicted"/>
<gene>
    <name evidence="1" type="ORF">F5144DRAFT_498149</name>
</gene>